<evidence type="ECO:0000313" key="12">
    <source>
        <dbReference type="Proteomes" id="UP000747399"/>
    </source>
</evidence>
<dbReference type="Gene3D" id="3.30.830.10">
    <property type="entry name" value="Metalloenzyme, LuxS/M16 peptidase-like"/>
    <property type="match status" value="4"/>
</dbReference>
<dbReference type="InterPro" id="IPR011249">
    <property type="entry name" value="Metalloenz_LuxS/M16"/>
</dbReference>
<evidence type="ECO:0000256" key="2">
    <source>
        <dbReference type="ARBA" id="ARBA00004173"/>
    </source>
</evidence>
<keyword evidence="6" id="KW-0378">Hydrolase</keyword>
<dbReference type="Pfam" id="PF08367">
    <property type="entry name" value="M16C_assoc"/>
    <property type="match status" value="1"/>
</dbReference>
<evidence type="ECO:0000256" key="1">
    <source>
        <dbReference type="ARBA" id="ARBA00001947"/>
    </source>
</evidence>
<dbReference type="EMBL" id="BNCO01000037">
    <property type="protein sequence ID" value="GIL59935.1"/>
    <property type="molecule type" value="Genomic_DNA"/>
</dbReference>
<dbReference type="Pfam" id="PF22516">
    <property type="entry name" value="PreP_C"/>
    <property type="match status" value="1"/>
</dbReference>
<evidence type="ECO:0000259" key="10">
    <source>
        <dbReference type="SMART" id="SM01264"/>
    </source>
</evidence>
<keyword evidence="4" id="KW-0645">Protease</keyword>
<dbReference type="GO" id="GO:0046872">
    <property type="term" value="F:metal ion binding"/>
    <property type="evidence" value="ECO:0007669"/>
    <property type="project" value="UniProtKB-KW"/>
</dbReference>
<dbReference type="SUPFAM" id="SSF63411">
    <property type="entry name" value="LuxS/MPP-like metallohydrolase"/>
    <property type="match status" value="4"/>
</dbReference>
<keyword evidence="12" id="KW-1185">Reference proteome</keyword>
<organism evidence="11 12">
    <name type="scientific">Volvox africanus</name>
    <dbReference type="NCBI Taxonomy" id="51714"/>
    <lineage>
        <taxon>Eukaryota</taxon>
        <taxon>Viridiplantae</taxon>
        <taxon>Chlorophyta</taxon>
        <taxon>core chlorophytes</taxon>
        <taxon>Chlorophyceae</taxon>
        <taxon>CS clade</taxon>
        <taxon>Chlamydomonadales</taxon>
        <taxon>Volvocaceae</taxon>
        <taxon>Volvox</taxon>
    </lineage>
</organism>
<dbReference type="InterPro" id="IPR013578">
    <property type="entry name" value="Peptidase_M16C_assoc"/>
</dbReference>
<reference evidence="11" key="1">
    <citation type="journal article" date="2021" name="Proc. Natl. Acad. Sci. U.S.A.">
        <title>Three genomes in the algal genus Volvox reveal the fate of a haploid sex-determining region after a transition to homothallism.</title>
        <authorList>
            <person name="Yamamoto K."/>
            <person name="Hamaji T."/>
            <person name="Kawai-Toyooka H."/>
            <person name="Matsuzaki R."/>
            <person name="Takahashi F."/>
            <person name="Nishimura Y."/>
            <person name="Kawachi M."/>
            <person name="Noguchi H."/>
            <person name="Minakuchi Y."/>
            <person name="Umen J.G."/>
            <person name="Toyoda A."/>
            <person name="Nozaki H."/>
        </authorList>
    </citation>
    <scope>NUCLEOTIDE SEQUENCE</scope>
    <source>
        <strain evidence="11">NIES-3780</strain>
    </source>
</reference>
<evidence type="ECO:0000256" key="7">
    <source>
        <dbReference type="ARBA" id="ARBA00022833"/>
    </source>
</evidence>
<keyword evidence="7" id="KW-0862">Zinc</keyword>
<comment type="subcellular location">
    <subcellularLocation>
        <location evidence="2">Mitochondrion</location>
    </subcellularLocation>
</comment>
<comment type="cofactor">
    <cofactor evidence="1">
        <name>Zn(2+)</name>
        <dbReference type="ChEBI" id="CHEBI:29105"/>
    </cofactor>
</comment>
<dbReference type="SMART" id="SM01264">
    <property type="entry name" value="M16C_associated"/>
    <property type="match status" value="1"/>
</dbReference>
<evidence type="ECO:0000256" key="4">
    <source>
        <dbReference type="ARBA" id="ARBA00022670"/>
    </source>
</evidence>
<evidence type="ECO:0000256" key="9">
    <source>
        <dbReference type="ARBA" id="ARBA00023128"/>
    </source>
</evidence>
<evidence type="ECO:0000256" key="3">
    <source>
        <dbReference type="ARBA" id="ARBA00007575"/>
    </source>
</evidence>
<comment type="caution">
    <text evidence="11">The sequence shown here is derived from an EMBL/GenBank/DDBJ whole genome shotgun (WGS) entry which is preliminary data.</text>
</comment>
<dbReference type="Pfam" id="PF05193">
    <property type="entry name" value="Peptidase_M16_C"/>
    <property type="match status" value="1"/>
</dbReference>
<dbReference type="PANTHER" id="PTHR43016:SF13">
    <property type="entry name" value="PRESEQUENCE PROTEASE, MITOCHONDRIAL"/>
    <property type="match status" value="1"/>
</dbReference>
<evidence type="ECO:0000256" key="6">
    <source>
        <dbReference type="ARBA" id="ARBA00022801"/>
    </source>
</evidence>
<dbReference type="InterPro" id="IPR011765">
    <property type="entry name" value="Pept_M16_N"/>
</dbReference>
<dbReference type="PANTHER" id="PTHR43016">
    <property type="entry name" value="PRESEQUENCE PROTEASE"/>
    <property type="match status" value="1"/>
</dbReference>
<feature type="domain" description="Peptidase M16C associated" evidence="10">
    <location>
        <begin position="554"/>
        <end position="804"/>
    </location>
</feature>
<dbReference type="FunFam" id="3.30.830.10:FF:000009">
    <property type="entry name" value="Presequence protease, mitochondrial"/>
    <property type="match status" value="1"/>
</dbReference>
<evidence type="ECO:0000256" key="5">
    <source>
        <dbReference type="ARBA" id="ARBA00022723"/>
    </source>
</evidence>
<comment type="similarity">
    <text evidence="3">Belongs to the peptidase M16 family. PreP subfamily.</text>
</comment>
<dbReference type="GO" id="GO:0005739">
    <property type="term" value="C:mitochondrion"/>
    <property type="evidence" value="ECO:0007669"/>
    <property type="project" value="UniProtKB-SubCell"/>
</dbReference>
<accession>A0A8J4BEF8</accession>
<keyword evidence="5" id="KW-0479">Metal-binding</keyword>
<dbReference type="FunFam" id="3.30.830.10:FF:000034">
    <property type="entry name" value="presequence protease 1, chloroplastic/mitochondrial"/>
    <property type="match status" value="1"/>
</dbReference>
<evidence type="ECO:0000313" key="11">
    <source>
        <dbReference type="EMBL" id="GIL59935.1"/>
    </source>
</evidence>
<protein>
    <recommendedName>
        <fullName evidence="10">Peptidase M16C associated domain-containing protein</fullName>
    </recommendedName>
</protein>
<keyword evidence="8" id="KW-0482">Metalloprotease</keyword>
<gene>
    <name evidence="11" type="ORF">Vafri_14588</name>
</gene>
<dbReference type="Proteomes" id="UP000747399">
    <property type="component" value="Unassembled WGS sequence"/>
</dbReference>
<dbReference type="GO" id="GO:0004222">
    <property type="term" value="F:metalloendopeptidase activity"/>
    <property type="evidence" value="ECO:0007669"/>
    <property type="project" value="TreeGrafter"/>
</dbReference>
<dbReference type="AlphaFoldDB" id="A0A8J4BEF8"/>
<dbReference type="InterPro" id="IPR007863">
    <property type="entry name" value="Peptidase_M16_C"/>
</dbReference>
<dbReference type="GO" id="GO:0016485">
    <property type="term" value="P:protein processing"/>
    <property type="evidence" value="ECO:0007669"/>
    <property type="project" value="TreeGrafter"/>
</dbReference>
<name>A0A8J4BEF8_9CHLO</name>
<keyword evidence="9" id="KW-0496">Mitochondrion</keyword>
<dbReference type="InterPro" id="IPR055130">
    <property type="entry name" value="PreP_C"/>
</dbReference>
<proteinExistence type="inferred from homology"/>
<dbReference type="Pfam" id="PF00675">
    <property type="entry name" value="Peptidase_M16"/>
    <property type="match status" value="1"/>
</dbReference>
<evidence type="ECO:0000256" key="8">
    <source>
        <dbReference type="ARBA" id="ARBA00023049"/>
    </source>
</evidence>
<sequence>MSTLRRGLSSSSVAVGAWRTKAVARIISVPCTRTAIHMPRQAVPFGASLLLAPPRRRVPGGLMGRQSFHVLAAAAPTEAPAAPSTPPLPDSIKNKAHGFTLQCTQFVKEYGSYVLLYKHDKTGAELISVPNSDENKTFGVVFRTPVDDSTGIPHILEHSVLCGSRKYPIKKLISELTKSSLQTYLNATTFADRTCYPVASTNTQDFYKLVDVYLDAVFYPSCVSDRRIFEQEGWHFELNSKKEPLTYKGVVFNEMKGIYSSLDKPHYRIVLQALFPDNAYRHDSGGDPEVIPDLTFEQFQQFHAKYYHPSNARFWFYGDDDPVKRLELLDSYLKEFERRDVNSSVETQKLKRTPRSVTEYYAAGDGEEGEQKAYVSVSWVLSDNPLDVETELALGFLNYLMLGTPAAPLRKALNDSQLGAAVIGGGVDTQLKQPYFTLGLKGVDPADSDKVEELITSKLKELATSGFSASAIEAAINTIEFSLRENINSNPRGLSLMLRAVGAWIYDRDPFTQIQWEDALSSFKSKLASGHQDVFGQLIRSLLLDNQHRVTVRLLPDPELAATTEAKEKARLEAARGAMTDDQLDALVKNTSALKELQETPDPPQALACIPALQLSDIPPTITKVPTSSKALADGATLLAHDLFTNDVLYLEAAFDMRSVPARLLPLVPLFCLSLTQMGTSSESIVELTERIGRKTGGISIYPFTSAVRGKEQPVAYIMVRGKAMGGKSADMLDLMHDILLTARLDDKQRFTQMVAEIKVLIERGIIMDGHSFAAGRLAAQCDMAAALNETMGGLSFLKSIPSLAKKVETDDGWQEVKSDLEAIRSALLQRNGAIVNMTADAATLSVVEGQVSNFLAALPAASAPTAKAPQSWSNALLLPRTNEAICVPTQVNYVAKAANLFKDAGYELNGSAYVVEKYLNAWLWDRVRVVGGAYGGSCSFDPLSGMFTYMSYRDPNLLDTLDTYDGSADYLRSLNLSKDELTKAIIGTMGNIDAYQLPDAKGYSALVRHLLGVTDEERQIQRDQILGTSNKDFKAFADAIECVRGAAGRVVAVTSLDKAKSVLNEKPNFWEIKSVL</sequence>